<gene>
    <name evidence="11" type="ORF">g.33910</name>
</gene>
<keyword evidence="6" id="KW-0067">ATP-binding</keyword>
<reference evidence="11" key="1">
    <citation type="submission" date="2015-08" db="EMBL/GenBank/DDBJ databases">
        <authorList>
            <person name="Babu N.S."/>
            <person name="Beckwith C.J."/>
            <person name="Beseler K.G."/>
            <person name="Brison A."/>
            <person name="Carone J.V."/>
            <person name="Caskin T.P."/>
            <person name="Diamond M."/>
            <person name="Durham M.E."/>
            <person name="Foxe J.M."/>
            <person name="Go M."/>
            <person name="Henderson B.A."/>
            <person name="Jones I.B."/>
            <person name="McGettigan J.A."/>
            <person name="Micheletti S.J."/>
            <person name="Nasrallah M.E."/>
            <person name="Ortiz D."/>
            <person name="Piller C.R."/>
            <person name="Privatt S.R."/>
            <person name="Schneider S.L."/>
            <person name="Sharp S."/>
            <person name="Smith T.C."/>
            <person name="Stanton J.D."/>
            <person name="Ullery H.E."/>
            <person name="Wilson R.J."/>
            <person name="Serrano M.G."/>
            <person name="Buck G."/>
            <person name="Lee V."/>
            <person name="Wang Y."/>
            <person name="Carvalho R."/>
            <person name="Voegtly L."/>
            <person name="Shi R."/>
            <person name="Duckworth R."/>
            <person name="Johnson A."/>
            <person name="Loviza R."/>
            <person name="Walstead R."/>
            <person name="Shah Z."/>
            <person name="Kiflezghi M."/>
            <person name="Wade K."/>
            <person name="Ball S.L."/>
            <person name="Bradley K.W."/>
            <person name="Asai D.J."/>
            <person name="Bowman C.A."/>
            <person name="Russell D.A."/>
            <person name="Pope W.H."/>
            <person name="Jacobs-Sera D."/>
            <person name="Hendrix R.W."/>
            <person name="Hatfull G.F."/>
        </authorList>
    </citation>
    <scope>NUCLEOTIDE SEQUENCE</scope>
</reference>
<evidence type="ECO:0000256" key="3">
    <source>
        <dbReference type="ARBA" id="ARBA00022741"/>
    </source>
</evidence>
<dbReference type="AlphaFoldDB" id="A0A1D2A0R3"/>
<dbReference type="GO" id="GO:0016787">
    <property type="term" value="F:hydrolase activity"/>
    <property type="evidence" value="ECO:0007669"/>
    <property type="project" value="UniProtKB-KW"/>
</dbReference>
<keyword evidence="5" id="KW-0347">Helicase</keyword>
<keyword evidence="4" id="KW-0378">Hydrolase</keyword>
<dbReference type="Gene3D" id="3.40.50.300">
    <property type="entry name" value="P-loop containing nucleotide triphosphate hydrolases"/>
    <property type="match status" value="2"/>
</dbReference>
<feature type="domain" description="Helicase C-terminal" evidence="10">
    <location>
        <begin position="203"/>
        <end position="380"/>
    </location>
</feature>
<evidence type="ECO:0000256" key="8">
    <source>
        <dbReference type="SAM" id="MobiDB-lite"/>
    </source>
</evidence>
<dbReference type="PANTHER" id="PTHR18934">
    <property type="entry name" value="ATP-DEPENDENT RNA HELICASE"/>
    <property type="match status" value="1"/>
</dbReference>
<dbReference type="InterPro" id="IPR011545">
    <property type="entry name" value="DEAD/DEAH_box_helicase_dom"/>
</dbReference>
<dbReference type="CDD" id="cd18791">
    <property type="entry name" value="SF2_C_RHA"/>
    <property type="match status" value="1"/>
</dbReference>
<dbReference type="PROSITE" id="PS00690">
    <property type="entry name" value="DEAH_ATP_HELICASE"/>
    <property type="match status" value="1"/>
</dbReference>
<dbReference type="PANTHER" id="PTHR18934:SF234">
    <property type="entry name" value="PRE-MRNA-SPLICING FACTOR ATP-DEPENDENT RNA HELICASE DEAH4-RELATED"/>
    <property type="match status" value="1"/>
</dbReference>
<organism evidence="11">
    <name type="scientific">Auxenochlorella protothecoides</name>
    <name type="common">Green microalga</name>
    <name type="synonym">Chlorella protothecoides</name>
    <dbReference type="NCBI Taxonomy" id="3075"/>
    <lineage>
        <taxon>Eukaryota</taxon>
        <taxon>Viridiplantae</taxon>
        <taxon>Chlorophyta</taxon>
        <taxon>core chlorophytes</taxon>
        <taxon>Trebouxiophyceae</taxon>
        <taxon>Chlorellales</taxon>
        <taxon>Chlorellaceae</taxon>
        <taxon>Auxenochlorella</taxon>
    </lineage>
</organism>
<dbReference type="Pfam" id="PF00271">
    <property type="entry name" value="Helicase_C"/>
    <property type="match status" value="1"/>
</dbReference>
<dbReference type="CDD" id="cd17917">
    <property type="entry name" value="DEXHc_RHA-like"/>
    <property type="match status" value="1"/>
</dbReference>
<feature type="region of interest" description="Disordered" evidence="8">
    <location>
        <begin position="567"/>
        <end position="634"/>
    </location>
</feature>
<dbReference type="SMART" id="SM00487">
    <property type="entry name" value="DEXDc"/>
    <property type="match status" value="1"/>
</dbReference>
<dbReference type="Pfam" id="PF00270">
    <property type="entry name" value="DEAD"/>
    <property type="match status" value="1"/>
</dbReference>
<protein>
    <recommendedName>
        <fullName evidence="1">RNA helicase</fullName>
        <ecNumber evidence="1">3.6.4.13</ecNumber>
    </recommendedName>
</protein>
<dbReference type="InterPro" id="IPR001650">
    <property type="entry name" value="Helicase_C-like"/>
</dbReference>
<dbReference type="InterPro" id="IPR002464">
    <property type="entry name" value="DNA/RNA_helicase_DEAH_CS"/>
</dbReference>
<dbReference type="GO" id="GO:0003724">
    <property type="term" value="F:RNA helicase activity"/>
    <property type="evidence" value="ECO:0007669"/>
    <property type="project" value="UniProtKB-EC"/>
</dbReference>
<keyword evidence="2" id="KW-0507">mRNA processing</keyword>
<evidence type="ECO:0000259" key="10">
    <source>
        <dbReference type="PROSITE" id="PS51194"/>
    </source>
</evidence>
<feature type="compositionally biased region" description="Low complexity" evidence="8">
    <location>
        <begin position="491"/>
        <end position="502"/>
    </location>
</feature>
<dbReference type="FunFam" id="3.40.50.300:FF:000615">
    <property type="entry name" value="pre-mRNA-splicing factor ATP-dependent RNA helicase DEAH7"/>
    <property type="match status" value="1"/>
</dbReference>
<proteinExistence type="predicted"/>
<dbReference type="SMART" id="SM00490">
    <property type="entry name" value="HELICc"/>
    <property type="match status" value="1"/>
</dbReference>
<sequence>MDPLELPIRRFATPIAEAVRDNAVVVVIGETGSGKTTQISQILLDAGLGAGGMVGVTQPRRVAAVTVARRVAFERKVDVGQEVGYAVRFEECCSRRTSIKYLTDGTLLRELLHDPSLSWYGVIVLDEAHERSLNTDVLFALLKNLVARRNPPLKLVITSATLDGEKFSAYYGACPVFEVPGRAFPVEIVHSLDDHSADYLEAAVDTALDIHCNQSEGDILVFLTGQAEIDKAVCQLNAAVRALPADAAGDLLVLPIYAALPPDMQARVFRPAPPGTRRCIVATNIAETSVTVEGVVYVIDPGMSKQKDFNPATGLDRLEVGPISRVQATQRAGRAGRTRPGKCYRLYTQKYYEHQMPNTTAPEIQRTSLAGVVLYLKSLPLNIDVLGFEYLDPPARPALEAALRSLYVLDAIDGDGVITDIGRRMAALPLTPHLSRALLAAEDGGCLGNMLSLAGMLSTESSVFLGGRGPQQLLASDAPGPAPSGRPPSRPGAGAPGSAPAPLAPQARAELLRLQAGGLGDHVFLLRLYRAWQAAGAGADWARALGVDARTLRFARDVRAQLERAMAAAEPGARGARSRQSGAGLAASGEGRPPRPAKRGADGVPRPQDAPGSRRGSNQDLEGRDGVADGEILDGDEGEHRRLRHALAIGFANQLARRMPLHNGYRTLGERPTLAQVHPSCARLGADEDGLLPEWVVYHELIATGHTFLSKVCAVEGAWVAALLPRLTGVDVARLSGGASTAAAVAAAVGGEHAASGGASGKPGPLPLSRRNSDADVSDARARFLARKSQRGG</sequence>
<comment type="catalytic activity">
    <reaction evidence="7">
        <text>ATP + H2O = ADP + phosphate + H(+)</text>
        <dbReference type="Rhea" id="RHEA:13065"/>
        <dbReference type="ChEBI" id="CHEBI:15377"/>
        <dbReference type="ChEBI" id="CHEBI:15378"/>
        <dbReference type="ChEBI" id="CHEBI:30616"/>
        <dbReference type="ChEBI" id="CHEBI:43474"/>
        <dbReference type="ChEBI" id="CHEBI:456216"/>
        <dbReference type="EC" id="3.6.4.13"/>
    </reaction>
</comment>
<dbReference type="InterPro" id="IPR011709">
    <property type="entry name" value="DEAD-box_helicase_OB_fold"/>
</dbReference>
<evidence type="ECO:0000256" key="2">
    <source>
        <dbReference type="ARBA" id="ARBA00022664"/>
    </source>
</evidence>
<dbReference type="Pfam" id="PF07717">
    <property type="entry name" value="OB_NTP_bind"/>
    <property type="match status" value="1"/>
</dbReference>
<evidence type="ECO:0000256" key="1">
    <source>
        <dbReference type="ARBA" id="ARBA00012552"/>
    </source>
</evidence>
<dbReference type="InterPro" id="IPR014001">
    <property type="entry name" value="Helicase_ATP-bd"/>
</dbReference>
<dbReference type="SMART" id="SM00847">
    <property type="entry name" value="HA2"/>
    <property type="match status" value="1"/>
</dbReference>
<evidence type="ECO:0000256" key="7">
    <source>
        <dbReference type="ARBA" id="ARBA00047984"/>
    </source>
</evidence>
<dbReference type="InterPro" id="IPR027417">
    <property type="entry name" value="P-loop_NTPase"/>
</dbReference>
<feature type="domain" description="Helicase ATP-binding" evidence="9">
    <location>
        <begin position="16"/>
        <end position="180"/>
    </location>
</feature>
<evidence type="ECO:0000256" key="5">
    <source>
        <dbReference type="ARBA" id="ARBA00022806"/>
    </source>
</evidence>
<name>A0A1D2A0R3_AUXPR</name>
<dbReference type="GO" id="GO:0005524">
    <property type="term" value="F:ATP binding"/>
    <property type="evidence" value="ECO:0007669"/>
    <property type="project" value="UniProtKB-KW"/>
</dbReference>
<dbReference type="EMBL" id="GDKF01005848">
    <property type="protein sequence ID" value="JAT72774.1"/>
    <property type="molecule type" value="Transcribed_RNA"/>
</dbReference>
<evidence type="ECO:0000259" key="9">
    <source>
        <dbReference type="PROSITE" id="PS51192"/>
    </source>
</evidence>
<dbReference type="GO" id="GO:0003723">
    <property type="term" value="F:RNA binding"/>
    <property type="evidence" value="ECO:0007669"/>
    <property type="project" value="TreeGrafter"/>
</dbReference>
<feature type="region of interest" description="Disordered" evidence="8">
    <location>
        <begin position="474"/>
        <end position="502"/>
    </location>
</feature>
<dbReference type="Pfam" id="PF21010">
    <property type="entry name" value="HA2_C"/>
    <property type="match status" value="1"/>
</dbReference>
<dbReference type="PROSITE" id="PS51194">
    <property type="entry name" value="HELICASE_CTER"/>
    <property type="match status" value="1"/>
</dbReference>
<dbReference type="Gene3D" id="1.20.120.1080">
    <property type="match status" value="1"/>
</dbReference>
<feature type="compositionally biased region" description="Pro residues" evidence="8">
    <location>
        <begin position="480"/>
        <end position="490"/>
    </location>
</feature>
<accession>A0A1D2A0R3</accession>
<dbReference type="InterPro" id="IPR007502">
    <property type="entry name" value="Helicase-assoc_dom"/>
</dbReference>
<dbReference type="EC" id="3.6.4.13" evidence="1"/>
<dbReference type="PROSITE" id="PS51192">
    <property type="entry name" value="HELICASE_ATP_BIND_1"/>
    <property type="match status" value="1"/>
</dbReference>
<feature type="region of interest" description="Disordered" evidence="8">
    <location>
        <begin position="753"/>
        <end position="779"/>
    </location>
</feature>
<dbReference type="SUPFAM" id="SSF52540">
    <property type="entry name" value="P-loop containing nucleoside triphosphate hydrolases"/>
    <property type="match status" value="1"/>
</dbReference>
<dbReference type="Pfam" id="PF04408">
    <property type="entry name" value="WHD_HA2"/>
    <property type="match status" value="1"/>
</dbReference>
<evidence type="ECO:0000256" key="6">
    <source>
        <dbReference type="ARBA" id="ARBA00022840"/>
    </source>
</evidence>
<dbReference type="FunFam" id="3.40.50.300:FF:000145">
    <property type="entry name" value="probable ATP-dependent RNA helicase DHX40"/>
    <property type="match status" value="1"/>
</dbReference>
<evidence type="ECO:0000256" key="4">
    <source>
        <dbReference type="ARBA" id="ARBA00022801"/>
    </source>
</evidence>
<dbReference type="InterPro" id="IPR048333">
    <property type="entry name" value="HA2_WH"/>
</dbReference>
<dbReference type="GO" id="GO:0006397">
    <property type="term" value="P:mRNA processing"/>
    <property type="evidence" value="ECO:0007669"/>
    <property type="project" value="UniProtKB-KW"/>
</dbReference>
<keyword evidence="3" id="KW-0547">Nucleotide-binding</keyword>
<feature type="compositionally biased region" description="Low complexity" evidence="8">
    <location>
        <begin position="567"/>
        <end position="579"/>
    </location>
</feature>
<evidence type="ECO:0000313" key="11">
    <source>
        <dbReference type="EMBL" id="JAT72774.1"/>
    </source>
</evidence>